<gene>
    <name evidence="1" type="ORF">J1TS3_29360</name>
</gene>
<dbReference type="EMBL" id="BOQT01000011">
    <property type="protein sequence ID" value="GIN21802.1"/>
    <property type="molecule type" value="Genomic_DNA"/>
</dbReference>
<comment type="caution">
    <text evidence="1">The sequence shown here is derived from an EMBL/GenBank/DDBJ whole genome shotgun (WGS) entry which is preliminary data.</text>
</comment>
<protein>
    <submittedName>
        <fullName evidence="1">Uncharacterized protein</fullName>
    </submittedName>
</protein>
<sequence length="62" mass="7044">MKLKNQVLRIHTVGSQGIQKDYKNGQYRTGQVSFFYPIELFSLAIRACLHFSSQKSAPLMPA</sequence>
<organism evidence="1 2">
    <name type="scientific">Siminovitchia fordii</name>
    <dbReference type="NCBI Taxonomy" id="254759"/>
    <lineage>
        <taxon>Bacteria</taxon>
        <taxon>Bacillati</taxon>
        <taxon>Bacillota</taxon>
        <taxon>Bacilli</taxon>
        <taxon>Bacillales</taxon>
        <taxon>Bacillaceae</taxon>
        <taxon>Siminovitchia</taxon>
    </lineage>
</organism>
<accession>A0ABQ4K7U2</accession>
<reference evidence="1 2" key="1">
    <citation type="submission" date="2021-03" db="EMBL/GenBank/DDBJ databases">
        <title>Antimicrobial resistance genes in bacteria isolated from Japanese honey, and their potential for conferring macrolide and lincosamide resistance in the American foulbrood pathogen Paenibacillus larvae.</title>
        <authorList>
            <person name="Okamoto M."/>
            <person name="Kumagai M."/>
            <person name="Kanamori H."/>
            <person name="Takamatsu D."/>
        </authorList>
    </citation>
    <scope>NUCLEOTIDE SEQUENCE [LARGE SCALE GENOMIC DNA]</scope>
    <source>
        <strain evidence="1 2">J1TS3</strain>
    </source>
</reference>
<dbReference type="Proteomes" id="UP000680279">
    <property type="component" value="Unassembled WGS sequence"/>
</dbReference>
<evidence type="ECO:0000313" key="2">
    <source>
        <dbReference type="Proteomes" id="UP000680279"/>
    </source>
</evidence>
<proteinExistence type="predicted"/>
<name>A0ABQ4K7U2_9BACI</name>
<evidence type="ECO:0000313" key="1">
    <source>
        <dbReference type="EMBL" id="GIN21802.1"/>
    </source>
</evidence>
<keyword evidence="2" id="KW-1185">Reference proteome</keyword>